<dbReference type="SUPFAM" id="SSF46894">
    <property type="entry name" value="C-terminal effector domain of the bipartite response regulators"/>
    <property type="match status" value="1"/>
</dbReference>
<sequence>MNDNDLFAAMYGAVGEESRWTGVLNAIKLRLGVASAVFQRLVVDRDELVPMFSMRDSWSTQEAARHDAWANSPLNPRFRSHNVPHGPYGIESDQRSLALTAQDREELRNGLANCGLGPGFWLDCRTGAGEHTTIILHRHVDDTRDITQADEEFLHQLMPHFRQVSQLLKDFAEQRARLSVAEAFMDSTSFALLACDLSFGVHWMNAAAERLIDQLPQVALVSDTLRFRTCESAALVEAALIGESGDVCRVPGDEPADVLHLRVLRRDAADKRRWGRNLVLLALCSPGTLPYIDAAEVADLFGLTMAEATLTAHLVSGMTVKDYAAHRGIAEGTARMQLKSALGKAGVRRQADLVRQVCQSLARL</sequence>
<dbReference type="Proteomes" id="UP001222770">
    <property type="component" value="Unassembled WGS sequence"/>
</dbReference>
<evidence type="ECO:0000259" key="1">
    <source>
        <dbReference type="SMART" id="SM00421"/>
    </source>
</evidence>
<accession>A0ABT6CFX6</accession>
<dbReference type="InterPro" id="IPR036388">
    <property type="entry name" value="WH-like_DNA-bd_sf"/>
</dbReference>
<gene>
    <name evidence="2" type="ORF">POM99_02165</name>
</gene>
<dbReference type="InterPro" id="IPR016032">
    <property type="entry name" value="Sig_transdc_resp-reg_C-effctor"/>
</dbReference>
<dbReference type="InterPro" id="IPR000792">
    <property type="entry name" value="Tscrpt_reg_LuxR_C"/>
</dbReference>
<organism evidence="2 3">
    <name type="scientific">Novosphingobium cyanobacteriorum</name>
    <dbReference type="NCBI Taxonomy" id="3024215"/>
    <lineage>
        <taxon>Bacteria</taxon>
        <taxon>Pseudomonadati</taxon>
        <taxon>Pseudomonadota</taxon>
        <taxon>Alphaproteobacteria</taxon>
        <taxon>Sphingomonadales</taxon>
        <taxon>Sphingomonadaceae</taxon>
        <taxon>Novosphingobium</taxon>
    </lineage>
</organism>
<dbReference type="Gene3D" id="1.10.10.10">
    <property type="entry name" value="Winged helix-like DNA-binding domain superfamily/Winged helix DNA-binding domain"/>
    <property type="match status" value="1"/>
</dbReference>
<evidence type="ECO:0000313" key="2">
    <source>
        <dbReference type="EMBL" id="MDF8331995.1"/>
    </source>
</evidence>
<proteinExistence type="predicted"/>
<feature type="domain" description="HTH luxR-type" evidence="1">
    <location>
        <begin position="300"/>
        <end position="357"/>
    </location>
</feature>
<name>A0ABT6CFX6_9SPHN</name>
<reference evidence="2 3" key="1">
    <citation type="submission" date="2023-03" db="EMBL/GenBank/DDBJ databases">
        <title>Novosphingobium cyanobacteriorum sp. nov., isolated from a eutrophic reservoir during the Microcystis bloom period.</title>
        <authorList>
            <person name="Kang M."/>
            <person name="Le V."/>
            <person name="Ko S.-R."/>
            <person name="Lee S.-A."/>
            <person name="Ahn C.-Y."/>
        </authorList>
    </citation>
    <scope>NUCLEOTIDE SEQUENCE [LARGE SCALE GENOMIC DNA]</scope>
    <source>
        <strain evidence="2 3">HBC54</strain>
    </source>
</reference>
<dbReference type="RefSeq" id="WP_277275151.1">
    <property type="nucleotide sequence ID" value="NZ_JAROCY010000002.1"/>
</dbReference>
<comment type="caution">
    <text evidence="2">The sequence shown here is derived from an EMBL/GenBank/DDBJ whole genome shotgun (WGS) entry which is preliminary data.</text>
</comment>
<dbReference type="SMART" id="SM00421">
    <property type="entry name" value="HTH_LUXR"/>
    <property type="match status" value="1"/>
</dbReference>
<keyword evidence="3" id="KW-1185">Reference proteome</keyword>
<dbReference type="EMBL" id="JAROCY010000002">
    <property type="protein sequence ID" value="MDF8331995.1"/>
    <property type="molecule type" value="Genomic_DNA"/>
</dbReference>
<evidence type="ECO:0000313" key="3">
    <source>
        <dbReference type="Proteomes" id="UP001222770"/>
    </source>
</evidence>
<protein>
    <submittedName>
        <fullName evidence="2">Helix-turn-helix transcriptional regulator</fullName>
    </submittedName>
</protein>